<reference evidence="3" key="2">
    <citation type="submission" date="2025-08" db="UniProtKB">
        <authorList>
            <consortium name="RefSeq"/>
        </authorList>
    </citation>
    <scope>IDENTIFICATION</scope>
</reference>
<dbReference type="Proteomes" id="UP001652625">
    <property type="component" value="Chromosome 02"/>
</dbReference>
<proteinExistence type="predicted"/>
<dbReference type="GeneID" id="100201500"/>
<sequence length="385" mass="43984">MKNSAGTQTDDFVCFCTNQIYICFEDIKLIDISMVVQLDGVSENGVFVARNFEGESTQASKNVLRVLRGVLKRKSIFKMTPSKMLPKDVSLTDYQEPIILKSGIYMRKVTGDIEKFFRSKCFLECIGIADNKSNPEKNNSVIEKVKEENKKYESSSKNFEEQKNSSPASDPVSDQTHAQVIYHEHPLINSKLPFLSAQNQASERNCSQNKFGNLEKVPVVLESKECLREEPIFPFYNKKTETSKTTFNQENFQAKNNIIEHKVLSSEPYNHATILSKNGRQRIDLSKHSKKQQRNSKEYHPIFYSSPLIRKHFNPQQSSPVKNKMQKPFSQKAVPQNNLRRNGSLHSLMSLSFNESDDDFMTSSPLISPKAQINEHACNGVFTYV</sequence>
<evidence type="ECO:0000313" key="2">
    <source>
        <dbReference type="Proteomes" id="UP001652625"/>
    </source>
</evidence>
<name>A0ABM4BCM8_HYDVU</name>
<organism evidence="2 3">
    <name type="scientific">Hydra vulgaris</name>
    <name type="common">Hydra</name>
    <name type="synonym">Hydra attenuata</name>
    <dbReference type="NCBI Taxonomy" id="6087"/>
    <lineage>
        <taxon>Eukaryota</taxon>
        <taxon>Metazoa</taxon>
        <taxon>Cnidaria</taxon>
        <taxon>Hydrozoa</taxon>
        <taxon>Hydroidolina</taxon>
        <taxon>Anthoathecata</taxon>
        <taxon>Aplanulata</taxon>
        <taxon>Hydridae</taxon>
        <taxon>Hydra</taxon>
    </lineage>
</organism>
<dbReference type="RefSeq" id="XP_065646699.1">
    <property type="nucleotide sequence ID" value="XM_065790627.1"/>
</dbReference>
<protein>
    <submittedName>
        <fullName evidence="3">Uncharacterized protein LOC100201500</fullName>
    </submittedName>
</protein>
<reference evidence="2" key="1">
    <citation type="submission" date="2025-05" db="UniProtKB">
        <authorList>
            <consortium name="RefSeq"/>
        </authorList>
    </citation>
    <scope>NUCLEOTIDE SEQUENCE [LARGE SCALE GENOMIC DNA]</scope>
</reference>
<keyword evidence="2" id="KW-1185">Reference proteome</keyword>
<evidence type="ECO:0000256" key="1">
    <source>
        <dbReference type="SAM" id="MobiDB-lite"/>
    </source>
</evidence>
<feature type="compositionally biased region" description="Basic and acidic residues" evidence="1">
    <location>
        <begin position="152"/>
        <end position="163"/>
    </location>
</feature>
<gene>
    <name evidence="3" type="primary">LOC100201500</name>
</gene>
<accession>A0ABM4BCM8</accession>
<evidence type="ECO:0000313" key="3">
    <source>
        <dbReference type="RefSeq" id="XP_065646699.1"/>
    </source>
</evidence>
<feature type="compositionally biased region" description="Polar residues" evidence="1">
    <location>
        <begin position="164"/>
        <end position="175"/>
    </location>
</feature>
<feature type="region of interest" description="Disordered" evidence="1">
    <location>
        <begin position="152"/>
        <end position="175"/>
    </location>
</feature>